<dbReference type="AlphaFoldDB" id="A0A1G6S5Z5"/>
<name>A0A1G6S5Z5_9BURK</name>
<evidence type="ECO:0000313" key="2">
    <source>
        <dbReference type="Proteomes" id="UP000198781"/>
    </source>
</evidence>
<gene>
    <name evidence="1" type="ORF">SAMN05192589_104348</name>
</gene>
<organism evidence="1 2">
    <name type="scientific">Paracidovorax valerianellae</name>
    <dbReference type="NCBI Taxonomy" id="187868"/>
    <lineage>
        <taxon>Bacteria</taxon>
        <taxon>Pseudomonadati</taxon>
        <taxon>Pseudomonadota</taxon>
        <taxon>Betaproteobacteria</taxon>
        <taxon>Burkholderiales</taxon>
        <taxon>Comamonadaceae</taxon>
        <taxon>Paracidovorax</taxon>
    </lineage>
</organism>
<dbReference type="EMBL" id="FMZC01000004">
    <property type="protein sequence ID" value="SDD12104.1"/>
    <property type="molecule type" value="Genomic_DNA"/>
</dbReference>
<proteinExistence type="predicted"/>
<accession>A0A1G6S5Z5</accession>
<sequence>MEARAYAIGKVRRITFSSPKFFDAEGKPCATAPAPARITERYVRSFLRQAFPISQVAVMNYYGSFGECISDTVDVQFTDGRQVRLSFTADSGVGYLSPVRKDTGKEEEDVYFYHCEACKR</sequence>
<keyword evidence="2" id="KW-1185">Reference proteome</keyword>
<evidence type="ECO:0000313" key="1">
    <source>
        <dbReference type="EMBL" id="SDD12104.1"/>
    </source>
</evidence>
<protein>
    <submittedName>
        <fullName evidence="1">Uncharacterized protein</fullName>
    </submittedName>
</protein>
<reference evidence="1 2" key="1">
    <citation type="submission" date="2016-10" db="EMBL/GenBank/DDBJ databases">
        <authorList>
            <person name="de Groot N.N."/>
        </authorList>
    </citation>
    <scope>NUCLEOTIDE SEQUENCE [LARGE SCALE GENOMIC DNA]</scope>
    <source>
        <strain evidence="1 2">DSM 16619</strain>
    </source>
</reference>
<dbReference type="Proteomes" id="UP000198781">
    <property type="component" value="Unassembled WGS sequence"/>
</dbReference>